<dbReference type="AlphaFoldDB" id="A0AAW9Q0U9"/>
<evidence type="ECO:0000313" key="3">
    <source>
        <dbReference type="Proteomes" id="UP001333818"/>
    </source>
</evidence>
<accession>A0AAW9Q0U9</accession>
<dbReference type="EMBL" id="JAZBJZ010000069">
    <property type="protein sequence ID" value="MEE3718233.1"/>
    <property type="molecule type" value="Genomic_DNA"/>
</dbReference>
<protein>
    <submittedName>
        <fullName evidence="2">Uncharacterized protein</fullName>
    </submittedName>
</protein>
<dbReference type="Proteomes" id="UP001333818">
    <property type="component" value="Unassembled WGS sequence"/>
</dbReference>
<evidence type="ECO:0000313" key="2">
    <source>
        <dbReference type="EMBL" id="MEE3718233.1"/>
    </source>
</evidence>
<feature type="transmembrane region" description="Helical" evidence="1">
    <location>
        <begin position="9"/>
        <end position="29"/>
    </location>
</feature>
<reference evidence="2" key="1">
    <citation type="submission" date="2024-01" db="EMBL/GenBank/DDBJ databases">
        <title>Bank of Algae and Cyanobacteria of the Azores (BACA) strain genomes.</title>
        <authorList>
            <person name="Luz R."/>
            <person name="Cordeiro R."/>
            <person name="Fonseca A."/>
            <person name="Goncalves V."/>
        </authorList>
    </citation>
    <scope>NUCLEOTIDE SEQUENCE</scope>
    <source>
        <strain evidence="2">BACA0141</strain>
    </source>
</reference>
<organism evidence="2 3">
    <name type="scientific">Tumidithrix elongata BACA0141</name>
    <dbReference type="NCBI Taxonomy" id="2716417"/>
    <lineage>
        <taxon>Bacteria</taxon>
        <taxon>Bacillati</taxon>
        <taxon>Cyanobacteriota</taxon>
        <taxon>Cyanophyceae</taxon>
        <taxon>Pseudanabaenales</taxon>
        <taxon>Pseudanabaenaceae</taxon>
        <taxon>Tumidithrix</taxon>
        <taxon>Tumidithrix elongata</taxon>
    </lineage>
</organism>
<keyword evidence="1" id="KW-1133">Transmembrane helix</keyword>
<dbReference type="RefSeq" id="WP_330484666.1">
    <property type="nucleotide sequence ID" value="NZ_JAZBJZ010000069.1"/>
</dbReference>
<keyword evidence="1" id="KW-0472">Membrane</keyword>
<keyword evidence="1" id="KW-0812">Transmembrane</keyword>
<feature type="transmembrane region" description="Helical" evidence="1">
    <location>
        <begin position="69"/>
        <end position="93"/>
    </location>
</feature>
<name>A0AAW9Q0U9_9CYAN</name>
<feature type="transmembrane region" description="Helical" evidence="1">
    <location>
        <begin position="35"/>
        <end position="57"/>
    </location>
</feature>
<keyword evidence="3" id="KW-1185">Reference proteome</keyword>
<sequence length="101" mass="11162">MKDESNSAIAYSLQGLVLLVGIALLIASYRLNWGIRAWISGIFFINLFVQTVLLSLARIQGFWQPFLQNIWVNIAMIASVVILLLAVVAIALLHGLGILRN</sequence>
<comment type="caution">
    <text evidence="2">The sequence shown here is derived from an EMBL/GenBank/DDBJ whole genome shotgun (WGS) entry which is preliminary data.</text>
</comment>
<proteinExistence type="predicted"/>
<gene>
    <name evidence="2" type="ORF">V2H45_15955</name>
</gene>
<evidence type="ECO:0000256" key="1">
    <source>
        <dbReference type="SAM" id="Phobius"/>
    </source>
</evidence>